<keyword evidence="2" id="KW-0677">Repeat</keyword>
<feature type="domain" description="BACK" evidence="3">
    <location>
        <begin position="16"/>
        <end position="100"/>
    </location>
</feature>
<dbReference type="InterPro" id="IPR011705">
    <property type="entry name" value="BACK"/>
</dbReference>
<dbReference type="KEGG" id="bgt:106060630"/>
<evidence type="ECO:0000256" key="1">
    <source>
        <dbReference type="ARBA" id="ARBA00022441"/>
    </source>
</evidence>
<protein>
    <recommendedName>
        <fullName evidence="3">BACK domain-containing protein</fullName>
    </recommendedName>
</protein>
<evidence type="ECO:0000256" key="2">
    <source>
        <dbReference type="ARBA" id="ARBA00022737"/>
    </source>
</evidence>
<dbReference type="VEuPathDB" id="VectorBase:BGLB038660"/>
<keyword evidence="1" id="KW-0880">Kelch repeat</keyword>
<dbReference type="PANTHER" id="PTHR45632:SF3">
    <property type="entry name" value="KELCH-LIKE PROTEIN 32"/>
    <property type="match status" value="1"/>
</dbReference>
<dbReference type="Proteomes" id="UP000076420">
    <property type="component" value="Unassembled WGS sequence"/>
</dbReference>
<dbReference type="STRING" id="6526.A0A2C9M554"/>
<dbReference type="AlphaFoldDB" id="A0A2C9M554"/>
<dbReference type="PANTHER" id="PTHR45632">
    <property type="entry name" value="LD33804P"/>
    <property type="match status" value="1"/>
</dbReference>
<dbReference type="Pfam" id="PF07707">
    <property type="entry name" value="BACK"/>
    <property type="match status" value="1"/>
</dbReference>
<name>A0A2C9M554_BIOGL</name>
<evidence type="ECO:0000259" key="3">
    <source>
        <dbReference type="SMART" id="SM00875"/>
    </source>
</evidence>
<organism evidence="4 5">
    <name type="scientific">Biomphalaria glabrata</name>
    <name type="common">Bloodfluke planorb</name>
    <name type="synonym">Freshwater snail</name>
    <dbReference type="NCBI Taxonomy" id="6526"/>
    <lineage>
        <taxon>Eukaryota</taxon>
        <taxon>Metazoa</taxon>
        <taxon>Spiralia</taxon>
        <taxon>Lophotrochozoa</taxon>
        <taxon>Mollusca</taxon>
        <taxon>Gastropoda</taxon>
        <taxon>Heterobranchia</taxon>
        <taxon>Euthyneura</taxon>
        <taxon>Panpulmonata</taxon>
        <taxon>Hygrophila</taxon>
        <taxon>Lymnaeoidea</taxon>
        <taxon>Planorbidae</taxon>
        <taxon>Biomphalaria</taxon>
    </lineage>
</organism>
<evidence type="ECO:0000313" key="4">
    <source>
        <dbReference type="EnsemblMetazoa" id="BGLB038660-PA"/>
    </source>
</evidence>
<sequence length="118" mass="13639">MSDARTSSGMNSVCWIVKWIRLSVYLFHQTSPEFEKLTCKELCFILRADQLNAKHEELVLDAIIRWVIADTGEREKYIPELVSCARLGLMMPDNMGEFVDSWLLSRDLNSDLNKVTLQ</sequence>
<accession>A0A2C9M554</accession>
<reference evidence="4" key="1">
    <citation type="submission" date="2020-05" db="UniProtKB">
        <authorList>
            <consortium name="EnsemblMetazoa"/>
        </authorList>
    </citation>
    <scope>IDENTIFICATION</scope>
    <source>
        <strain evidence="4">BB02</strain>
    </source>
</reference>
<evidence type="ECO:0000313" key="5">
    <source>
        <dbReference type="Proteomes" id="UP000076420"/>
    </source>
</evidence>
<proteinExistence type="predicted"/>
<gene>
    <name evidence="4" type="primary">106060630</name>
</gene>
<dbReference type="SMART" id="SM00875">
    <property type="entry name" value="BACK"/>
    <property type="match status" value="1"/>
</dbReference>
<dbReference type="Gene3D" id="1.25.40.420">
    <property type="match status" value="1"/>
</dbReference>
<dbReference type="EnsemblMetazoa" id="BGLB038660-RA">
    <property type="protein sequence ID" value="BGLB038660-PA"/>
    <property type="gene ID" value="BGLB038660"/>
</dbReference>